<proteinExistence type="evidence at protein level"/>
<dbReference type="GeneTree" id="ENSGT01030000234551"/>
<evidence type="ECO:0007829" key="8">
    <source>
        <dbReference type="PeptideAtlas" id="A0A8I5ZX66"/>
    </source>
</evidence>
<dbReference type="InterPro" id="IPR018114">
    <property type="entry name" value="TRYPSIN_HIS"/>
</dbReference>
<dbReference type="AlphaFoldDB" id="A0A8I5ZX66"/>
<dbReference type="PANTHER" id="PTHR24271">
    <property type="entry name" value="KALLIKREIN-RELATED"/>
    <property type="match status" value="1"/>
</dbReference>
<dbReference type="InterPro" id="IPR001314">
    <property type="entry name" value="Peptidase_S1A"/>
</dbReference>
<evidence type="ECO:0000259" key="3">
    <source>
        <dbReference type="PROSITE" id="PS50240"/>
    </source>
</evidence>
<protein>
    <submittedName>
        <fullName evidence="4">Mast cell protease 8-like 2</fullName>
    </submittedName>
</protein>
<dbReference type="Pfam" id="PF00089">
    <property type="entry name" value="Trypsin"/>
    <property type="match status" value="1"/>
</dbReference>
<dbReference type="PROSITE" id="PS50240">
    <property type="entry name" value="TRYPSIN_DOM"/>
    <property type="match status" value="1"/>
</dbReference>
<keyword evidence="5" id="KW-1185">Reference proteome</keyword>
<dbReference type="RGD" id="402034318">
    <property type="gene designation" value="LOC134481969"/>
</dbReference>
<name>A0A8I5ZX66_RAT</name>
<dbReference type="SMART" id="SM00020">
    <property type="entry name" value="Tryp_SPc"/>
    <property type="match status" value="1"/>
</dbReference>
<evidence type="ECO:0000256" key="2">
    <source>
        <dbReference type="ARBA" id="ARBA00023157"/>
    </source>
</evidence>
<evidence type="ECO:0000313" key="4">
    <source>
        <dbReference type="Ensembl" id="ENSRNOP00000083423.2"/>
    </source>
</evidence>
<evidence type="ECO:0000313" key="6">
    <source>
        <dbReference type="RGD" id="3063"/>
    </source>
</evidence>
<feature type="domain" description="Peptidase S1" evidence="3">
    <location>
        <begin position="51"/>
        <end position="273"/>
    </location>
</feature>
<dbReference type="Ensembl" id="ENSRNOT00000106620.2">
    <property type="protein sequence ID" value="ENSRNOP00000083423.2"/>
    <property type="gene ID" value="ENSRNOG00000086952.1"/>
</dbReference>
<dbReference type="GO" id="GO:0004252">
    <property type="term" value="F:serine-type endopeptidase activity"/>
    <property type="evidence" value="ECO:0007669"/>
    <property type="project" value="InterPro"/>
</dbReference>
<keyword evidence="8" id="KW-1267">Proteomics identification</keyword>
<dbReference type="InterPro" id="IPR001254">
    <property type="entry name" value="Trypsin_dom"/>
</dbReference>
<dbReference type="CDD" id="cd00190">
    <property type="entry name" value="Tryp_SPc"/>
    <property type="match status" value="1"/>
</dbReference>
<dbReference type="InterPro" id="IPR043504">
    <property type="entry name" value="Peptidase_S1_PA_chymotrypsin"/>
</dbReference>
<gene>
    <name evidence="6" type="primary">Mcpt10</name>
    <name evidence="7" type="synonym">LOC134481969</name>
    <name evidence="4" type="synonym">Mcpt8l2</name>
</gene>
<dbReference type="RGD" id="3063">
    <property type="gene designation" value="Mcpt10"/>
</dbReference>
<evidence type="ECO:0000256" key="1">
    <source>
        <dbReference type="ARBA" id="ARBA00022729"/>
    </source>
</evidence>
<reference evidence="4" key="2">
    <citation type="submission" date="2025-08" db="UniProtKB">
        <authorList>
            <consortium name="Ensembl"/>
        </authorList>
    </citation>
    <scope>IDENTIFICATION</scope>
    <source>
        <strain evidence="4">Brown Norway</strain>
    </source>
</reference>
<reference evidence="4" key="1">
    <citation type="submission" date="2024-01" db="EMBL/GenBank/DDBJ databases">
        <title>GRCr8: a new rat reference genome assembly contstructed from accurate long reads and long range scaffolding.</title>
        <authorList>
            <person name="Doris P.A."/>
            <person name="Kalbfleisch T."/>
            <person name="Li K."/>
            <person name="Howe K."/>
            <person name="Wood J."/>
        </authorList>
    </citation>
    <scope>NUCLEOTIDE SEQUENCE [LARGE SCALE GENOMIC DNA]</scope>
    <source>
        <strain evidence="4">Brown Norway</strain>
    </source>
</reference>
<dbReference type="SUPFAM" id="SSF50494">
    <property type="entry name" value="Trypsin-like serine proteases"/>
    <property type="match status" value="1"/>
</dbReference>
<evidence type="ECO:0000313" key="7">
    <source>
        <dbReference type="RGD" id="402034318"/>
    </source>
</evidence>
<dbReference type="Gene3D" id="2.40.10.10">
    <property type="entry name" value="Trypsin-like serine proteases"/>
    <property type="match status" value="2"/>
</dbReference>
<accession>A0A8I5ZX66</accession>
<reference evidence="4" key="3">
    <citation type="submission" date="2025-09" db="UniProtKB">
        <authorList>
            <consortium name="Ensembl"/>
        </authorList>
    </citation>
    <scope>IDENTIFICATION</scope>
    <source>
        <strain evidence="4">Brown Norway</strain>
    </source>
</reference>
<keyword evidence="2" id="KW-1015">Disulfide bond</keyword>
<evidence type="ECO:0000313" key="5">
    <source>
        <dbReference type="Proteomes" id="UP000002494"/>
    </source>
</evidence>
<organism evidence="4 5">
    <name type="scientific">Rattus norvegicus</name>
    <name type="common">Rat</name>
    <dbReference type="NCBI Taxonomy" id="10116"/>
    <lineage>
        <taxon>Eukaryota</taxon>
        <taxon>Metazoa</taxon>
        <taxon>Chordata</taxon>
        <taxon>Craniata</taxon>
        <taxon>Vertebrata</taxon>
        <taxon>Euteleostomi</taxon>
        <taxon>Mammalia</taxon>
        <taxon>Eutheria</taxon>
        <taxon>Euarchontoglires</taxon>
        <taxon>Glires</taxon>
        <taxon>Rodentia</taxon>
        <taxon>Myomorpha</taxon>
        <taxon>Muroidea</taxon>
        <taxon>Muridae</taxon>
        <taxon>Murinae</taxon>
        <taxon>Rattus</taxon>
    </lineage>
</organism>
<sequence length="278" mass="30684">MRPGSSNCTKLRANSFTQGLPPGLRLEELFYSGSQCHPALVSVLLNNTGEIIWGTESKPHSRPYMAFIKFYDSNSEPQSCGGFLVAKDIVMTAAHCNGRNIKVTLGAHNIRKRENTQVISVVKAKPHENYDKHSRFNDIMLLKLERKAQLNGAVKTIALPRSQDWVKPGQVCTVAGWGHLANCTSSNTLQEVNLEVQKGQKCQDMSKDYNDSIQLCVGNPKEGKATSERDSGGPFVCDGVAQGIVSRCLCTGTLPRVFTRISSFIPWIQKTMKLLQQS</sequence>
<dbReference type="PRINTS" id="PR00722">
    <property type="entry name" value="CHYMOTRYPSIN"/>
</dbReference>
<dbReference type="InterPro" id="IPR009003">
    <property type="entry name" value="Peptidase_S1_PA"/>
</dbReference>
<dbReference type="AGR" id="RGD:402034318"/>
<dbReference type="GO" id="GO:0006508">
    <property type="term" value="P:proteolysis"/>
    <property type="evidence" value="ECO:0007669"/>
    <property type="project" value="UniProtKB-KW"/>
</dbReference>
<keyword evidence="1" id="KW-0732">Signal</keyword>
<dbReference type="PROSITE" id="PS00134">
    <property type="entry name" value="TRYPSIN_HIS"/>
    <property type="match status" value="1"/>
</dbReference>
<dbReference type="Proteomes" id="UP000002494">
    <property type="component" value="Chromosome 15"/>
</dbReference>
<dbReference type="PANTHER" id="PTHR24271:SF22">
    <property type="entry name" value="MAST CELL PROTEASE 8"/>
    <property type="match status" value="1"/>
</dbReference>